<feature type="region of interest" description="Disordered" evidence="1">
    <location>
        <begin position="608"/>
        <end position="722"/>
    </location>
</feature>
<gene>
    <name evidence="2" type="ORF">C2E20_3219</name>
</gene>
<feature type="compositionally biased region" description="Low complexity" evidence="1">
    <location>
        <begin position="686"/>
        <end position="702"/>
    </location>
</feature>
<reference evidence="2 3" key="1">
    <citation type="journal article" date="2018" name="Plant J.">
        <title>Genome sequences of Chlorella sorokiniana UTEX 1602 and Micractinium conductrix SAG 241.80: implications to maltose excretion by a green alga.</title>
        <authorList>
            <person name="Arriola M.B."/>
            <person name="Velmurugan N."/>
            <person name="Zhang Y."/>
            <person name="Plunkett M.H."/>
            <person name="Hondzo H."/>
            <person name="Barney B.M."/>
        </authorList>
    </citation>
    <scope>NUCLEOTIDE SEQUENCE [LARGE SCALE GENOMIC DNA]</scope>
    <source>
        <strain evidence="2 3">SAG 241.80</strain>
    </source>
</reference>
<feature type="region of interest" description="Disordered" evidence="1">
    <location>
        <begin position="147"/>
        <end position="185"/>
    </location>
</feature>
<protein>
    <submittedName>
        <fullName evidence="2">Uncharacterized protein</fullName>
    </submittedName>
</protein>
<feature type="compositionally biased region" description="Low complexity" evidence="1">
    <location>
        <begin position="618"/>
        <end position="631"/>
    </location>
</feature>
<dbReference type="STRING" id="554055.A0A2P6VHQ4"/>
<evidence type="ECO:0000313" key="2">
    <source>
        <dbReference type="EMBL" id="PSC73622.1"/>
    </source>
</evidence>
<feature type="compositionally biased region" description="Low complexity" evidence="1">
    <location>
        <begin position="974"/>
        <end position="986"/>
    </location>
</feature>
<dbReference type="Proteomes" id="UP000239649">
    <property type="component" value="Unassembled WGS sequence"/>
</dbReference>
<dbReference type="OrthoDB" id="515803at2759"/>
<evidence type="ECO:0000313" key="3">
    <source>
        <dbReference type="Proteomes" id="UP000239649"/>
    </source>
</evidence>
<evidence type="ECO:0000256" key="1">
    <source>
        <dbReference type="SAM" id="MobiDB-lite"/>
    </source>
</evidence>
<feature type="region of interest" description="Disordered" evidence="1">
    <location>
        <begin position="877"/>
        <end position="1098"/>
    </location>
</feature>
<feature type="region of interest" description="Disordered" evidence="1">
    <location>
        <begin position="207"/>
        <end position="337"/>
    </location>
</feature>
<sequence length="1148" mass="117688">MQHASRSVAEKLTAGEALCDQDIKAYLEELDSPWIQAVARPAAFEPPADADVCDTMMLPRFEQEIRVSDHRCTPGQFVLQPGGRVTISVERGSPQQAFSIGRDVEEAFVTPVIPPGSRYEWAPHEPGRYFVASEVYPHLRSTVQVLQEEQQEEATSLGGSRRASGASGLGLSARSSTSGGEASACSGAGTAAAAVDEPIRFPALAGARGGAGGATLSRATQTGGGAVSRQTSTDPAPLPYRRFGLPPDPASDDEGEAISVLGAPPESGLRRRLRGGAAFGAPAPAAPATHRPTTSSSLPPLNRPGPVPLPGIDQFSVLSNGSGGSPRSGSGSERSAGSTQFYVQRPIPGGILQSTRAYSAAGRSSYSDSRSGASDETQPLLYSVGQRGPAAGYGSSGSSFRAYSPAATLPAALAAPQQERAPQLMKCPRCQKEFLSTINQRRCISSHLGKGKRGSAAEIAQQQAQLAVFWDGLEDGEKRVVMDLRSEHHGEHLMRQLEIQQLHRKRTGSMDQLTSDQRRLHACGQLLHAACAGGRGAAADVGASAERLSGAGLVRVLGEVSEGTFLYPNTISKDEFCSGNNLEAGLGALVAKRLLDAQLAAKQRQAERMQQELEDQEAAAAGGAAQKAGGANKKKAKGKGKAAAPAAKPASKPAVAHAGAASDPEEEAAAPGAVSGKQQQQQVEVAPANGTAAAAAAASDEAVLSPPRPGVERYGSSPQKPAPAAYSSFTNFLFADEAAAAPAAPAAAIPPQQPEQAAAEAEAPSRPASVTPPISDAGSPPQAMLLPPPGSYPMPAWPVGHDGMPMPPPPTGFYWGMMPPPPGMQFGSVDMGEALPTAPYPYTYFMPAPYVPLLPGHPGMPLPHMAHCGSDGQLVPFPPGMPLPLPPQAADKLAEAQPAGDWGAAVPESHSVPGDEPGAQHEPEAAASEQQQQGQSVVEQPATERQQQPEAEQPAAQPQPAQPRKPFLAMLREACGAPPAATQPAGGREGRRRGAFDPAAAASELARRWHAAAPKSVPASSLPQPARSASPAPGVEPWGDRRSSGGGGVKPAALPQRGSSGSLGGGKPGKPSSGSSASSAVPSGRNSPANCGGGAGGAAKPVVVAVRAWSSDDSAADGQPKWRIQSAKHGAEAALQQVPESAGGASGR</sequence>
<feature type="compositionally biased region" description="Pro residues" evidence="1">
    <location>
        <begin position="877"/>
        <end position="887"/>
    </location>
</feature>
<feature type="compositionally biased region" description="Low complexity" evidence="1">
    <location>
        <begin position="1069"/>
        <end position="1084"/>
    </location>
</feature>
<name>A0A2P6VHQ4_9CHLO</name>
<feature type="region of interest" description="Disordered" evidence="1">
    <location>
        <begin position="1110"/>
        <end position="1148"/>
    </location>
</feature>
<feature type="compositionally biased region" description="Low complexity" evidence="1">
    <location>
        <begin position="641"/>
        <end position="662"/>
    </location>
</feature>
<dbReference type="AlphaFoldDB" id="A0A2P6VHQ4"/>
<feature type="region of interest" description="Disordered" evidence="1">
    <location>
        <begin position="744"/>
        <end position="779"/>
    </location>
</feature>
<dbReference type="EMBL" id="LHPF02000006">
    <property type="protein sequence ID" value="PSC73622.1"/>
    <property type="molecule type" value="Genomic_DNA"/>
</dbReference>
<organism evidence="2 3">
    <name type="scientific">Micractinium conductrix</name>
    <dbReference type="NCBI Taxonomy" id="554055"/>
    <lineage>
        <taxon>Eukaryota</taxon>
        <taxon>Viridiplantae</taxon>
        <taxon>Chlorophyta</taxon>
        <taxon>core chlorophytes</taxon>
        <taxon>Trebouxiophyceae</taxon>
        <taxon>Chlorellales</taxon>
        <taxon>Chlorellaceae</taxon>
        <taxon>Chlorella clade</taxon>
        <taxon>Micractinium</taxon>
    </lineage>
</organism>
<keyword evidence="3" id="KW-1185">Reference proteome</keyword>
<comment type="caution">
    <text evidence="2">The sequence shown here is derived from an EMBL/GenBank/DDBJ whole genome shotgun (WGS) entry which is preliminary data.</text>
</comment>
<accession>A0A2P6VHQ4</accession>
<feature type="compositionally biased region" description="Low complexity" evidence="1">
    <location>
        <begin position="744"/>
        <end position="764"/>
    </location>
</feature>
<dbReference type="InterPro" id="IPR008972">
    <property type="entry name" value="Cupredoxin"/>
</dbReference>
<feature type="compositionally biased region" description="Low complexity" evidence="1">
    <location>
        <begin position="275"/>
        <end position="288"/>
    </location>
</feature>
<feature type="compositionally biased region" description="Low complexity" evidence="1">
    <location>
        <begin position="327"/>
        <end position="337"/>
    </location>
</feature>
<feature type="compositionally biased region" description="Low complexity" evidence="1">
    <location>
        <begin position="925"/>
        <end position="959"/>
    </location>
</feature>
<dbReference type="SUPFAM" id="SSF49503">
    <property type="entry name" value="Cupredoxins"/>
    <property type="match status" value="1"/>
</dbReference>
<proteinExistence type="predicted"/>